<reference evidence="2" key="1">
    <citation type="submission" date="2019-12" db="EMBL/GenBank/DDBJ databases">
        <title>An insight into the sialome of adult female Ixodes ricinus ticks feeding for 6 days.</title>
        <authorList>
            <person name="Perner J."/>
            <person name="Ribeiro J.M.C."/>
        </authorList>
    </citation>
    <scope>NUCLEOTIDE SEQUENCE</scope>
    <source>
        <strain evidence="2">Semi-engorged</strain>
        <tissue evidence="2">Salivary glands</tissue>
    </source>
</reference>
<name>A0A6B0UPU4_IXORI</name>
<dbReference type="EMBL" id="GIFC01009652">
    <property type="protein sequence ID" value="MXU91735.1"/>
    <property type="molecule type" value="Transcribed_RNA"/>
</dbReference>
<organism evidence="2">
    <name type="scientific">Ixodes ricinus</name>
    <name type="common">Common tick</name>
    <name type="synonym">Acarus ricinus</name>
    <dbReference type="NCBI Taxonomy" id="34613"/>
    <lineage>
        <taxon>Eukaryota</taxon>
        <taxon>Metazoa</taxon>
        <taxon>Ecdysozoa</taxon>
        <taxon>Arthropoda</taxon>
        <taxon>Chelicerata</taxon>
        <taxon>Arachnida</taxon>
        <taxon>Acari</taxon>
        <taxon>Parasitiformes</taxon>
        <taxon>Ixodida</taxon>
        <taxon>Ixodoidea</taxon>
        <taxon>Ixodidae</taxon>
        <taxon>Ixodinae</taxon>
        <taxon>Ixodes</taxon>
    </lineage>
</organism>
<evidence type="ECO:0000313" key="2">
    <source>
        <dbReference type="EMBL" id="MXU91735.1"/>
    </source>
</evidence>
<feature type="chain" id="PRO_5025368973" evidence="1">
    <location>
        <begin position="27"/>
        <end position="125"/>
    </location>
</feature>
<evidence type="ECO:0000256" key="1">
    <source>
        <dbReference type="SAM" id="SignalP"/>
    </source>
</evidence>
<feature type="signal peptide" evidence="1">
    <location>
        <begin position="1"/>
        <end position="26"/>
    </location>
</feature>
<proteinExistence type="predicted"/>
<keyword evidence="1" id="KW-0732">Signal</keyword>
<protein>
    <submittedName>
        <fullName evidence="2">Putative secreted protein</fullName>
    </submittedName>
</protein>
<dbReference type="AlphaFoldDB" id="A0A6B0UPU4"/>
<accession>A0A6B0UPU4</accession>
<sequence>MAMWCRHQSASWSALWIWLGSSRVSASTWAASASLLLRAVSSEITFCSIRQMSRGRHSLLASSIRSRHSLVLMMSDTQSVYRYVRSRSKHSLRAPGKCTTFAELSRKSPLNMAAIMSHRAISRAR</sequence>